<dbReference type="EMBL" id="JAWXYB010000018">
    <property type="protein sequence ID" value="MDX5930579.1"/>
    <property type="molecule type" value="Genomic_DNA"/>
</dbReference>
<accession>A0AAW9DL25</accession>
<dbReference type="RefSeq" id="WP_319612377.1">
    <property type="nucleotide sequence ID" value="NZ_JAWXYB010000001.1"/>
</dbReference>
<dbReference type="EMBL" id="JAWXYB010000018">
    <property type="protein sequence ID" value="MDX5931972.1"/>
    <property type="molecule type" value="Genomic_DNA"/>
</dbReference>
<gene>
    <name evidence="1" type="ORF">SIL87_00510</name>
    <name evidence="2" type="ORF">SIL87_00590</name>
    <name evidence="3" type="ORF">SIL87_02720</name>
    <name evidence="4" type="ORF">SIL87_07365</name>
    <name evidence="5" type="ORF">SIL87_14500</name>
</gene>
<evidence type="ECO:0000313" key="1">
    <source>
        <dbReference type="EMBL" id="MDX5929251.1"/>
    </source>
</evidence>
<comment type="caution">
    <text evidence="3">The sequence shown here is derived from an EMBL/GenBank/DDBJ whole genome shotgun (WGS) entry which is preliminary data.</text>
</comment>
<proteinExistence type="predicted"/>
<dbReference type="EMBL" id="JAWXYB010000018">
    <property type="protein sequence ID" value="MDX5929680.1"/>
    <property type="molecule type" value="Genomic_DNA"/>
</dbReference>
<dbReference type="EMBL" id="JAWXYB010000001">
    <property type="protein sequence ID" value="MDX5929267.1"/>
    <property type="molecule type" value="Genomic_DNA"/>
</dbReference>
<dbReference type="Proteomes" id="UP001279553">
    <property type="component" value="Unassembled WGS sequence"/>
</dbReference>
<evidence type="ECO:0000313" key="4">
    <source>
        <dbReference type="EMBL" id="MDX5930579.1"/>
    </source>
</evidence>
<evidence type="ECO:0000313" key="5">
    <source>
        <dbReference type="EMBL" id="MDX5931972.1"/>
    </source>
</evidence>
<name>A0AAW9DL25_ACIAO</name>
<evidence type="ECO:0000313" key="6">
    <source>
        <dbReference type="Proteomes" id="UP001279553"/>
    </source>
</evidence>
<reference evidence="3 6" key="1">
    <citation type="submission" date="2023-11" db="EMBL/GenBank/DDBJ databases">
        <title>MicrobeMod: A computational toolkit for identifying prokaryotic methylation and restriction-modification with nanopore sequencing.</title>
        <authorList>
            <person name="Crits-Christoph A."/>
            <person name="Kang S.C."/>
            <person name="Lee H."/>
            <person name="Ostrov N."/>
        </authorList>
    </citation>
    <scope>NUCLEOTIDE SEQUENCE [LARGE SCALE GENOMIC DNA]</scope>
    <source>
        <strain evidence="3 6">DSMZ 700</strain>
    </source>
</reference>
<evidence type="ECO:0000313" key="3">
    <source>
        <dbReference type="EMBL" id="MDX5929680.1"/>
    </source>
</evidence>
<dbReference type="AlphaFoldDB" id="A0AAW9DL25"/>
<sequence length="111" mass="12221">MAVLLDAVPRTVPEHACKASISAIIISVYRGIVTVTVRPRYRPGCFYVQPAACRWWCVGLVIAARFIVRENAPSWRVVWRNAPPLNVTKPADVGDLLMQPGHADIGLDAKT</sequence>
<dbReference type="EMBL" id="JAWXYB010000001">
    <property type="protein sequence ID" value="MDX5929251.1"/>
    <property type="molecule type" value="Genomic_DNA"/>
</dbReference>
<keyword evidence="6" id="KW-1185">Reference proteome</keyword>
<organism evidence="3 6">
    <name type="scientific">Acidiphilium acidophilum</name>
    <name type="common">Thiobacillus acidophilus</name>
    <dbReference type="NCBI Taxonomy" id="76588"/>
    <lineage>
        <taxon>Bacteria</taxon>
        <taxon>Pseudomonadati</taxon>
        <taxon>Pseudomonadota</taxon>
        <taxon>Alphaproteobacteria</taxon>
        <taxon>Acetobacterales</taxon>
        <taxon>Acidocellaceae</taxon>
        <taxon>Acidiphilium</taxon>
    </lineage>
</organism>
<evidence type="ECO:0000313" key="2">
    <source>
        <dbReference type="EMBL" id="MDX5929267.1"/>
    </source>
</evidence>
<protein>
    <submittedName>
        <fullName evidence="3">Uncharacterized protein</fullName>
    </submittedName>
</protein>